<dbReference type="InterPro" id="IPR016164">
    <property type="entry name" value="FAD-linked_Oxase-like_C"/>
</dbReference>
<dbReference type="Gene3D" id="3.30.43.10">
    <property type="entry name" value="Uridine Diphospho-n-acetylenolpyruvylglucosamine Reductase, domain 2"/>
    <property type="match status" value="1"/>
</dbReference>
<dbReference type="SUPFAM" id="SSF55103">
    <property type="entry name" value="FAD-linked oxidases, C-terminal domain"/>
    <property type="match status" value="1"/>
</dbReference>
<dbReference type="InterPro" id="IPR036318">
    <property type="entry name" value="FAD-bd_PCMH-like_sf"/>
</dbReference>
<dbReference type="FunFam" id="1.10.45.10:FF:000001">
    <property type="entry name" value="D-lactate dehydrogenase mitochondrial"/>
    <property type="match status" value="1"/>
</dbReference>
<evidence type="ECO:0000259" key="5">
    <source>
        <dbReference type="PROSITE" id="PS51387"/>
    </source>
</evidence>
<keyword evidence="7" id="KW-1185">Reference proteome</keyword>
<name>A0AAW5QS23_9HYPH</name>
<dbReference type="Gene3D" id="1.10.45.10">
    <property type="entry name" value="Vanillyl-alcohol Oxidase, Chain A, domain 4"/>
    <property type="match status" value="1"/>
</dbReference>
<dbReference type="InterPro" id="IPR004113">
    <property type="entry name" value="FAD-bd_oxidored_4_C"/>
</dbReference>
<dbReference type="Pfam" id="PF02913">
    <property type="entry name" value="FAD-oxidase_C"/>
    <property type="match status" value="1"/>
</dbReference>
<dbReference type="PANTHER" id="PTHR43716">
    <property type="entry name" value="D-2-HYDROXYGLUTARATE DEHYDROGENASE, MITOCHONDRIAL"/>
    <property type="match status" value="1"/>
</dbReference>
<proteinExistence type="inferred from homology"/>
<organism evidence="6 7">
    <name type="scientific">Microbaculum marinisediminis</name>
    <dbReference type="NCBI Taxonomy" id="2931392"/>
    <lineage>
        <taxon>Bacteria</taxon>
        <taxon>Pseudomonadati</taxon>
        <taxon>Pseudomonadota</taxon>
        <taxon>Alphaproteobacteria</taxon>
        <taxon>Hyphomicrobiales</taxon>
        <taxon>Tepidamorphaceae</taxon>
        <taxon>Microbaculum</taxon>
    </lineage>
</organism>
<dbReference type="Pfam" id="PF01565">
    <property type="entry name" value="FAD_binding_4"/>
    <property type="match status" value="1"/>
</dbReference>
<dbReference type="InterPro" id="IPR006094">
    <property type="entry name" value="Oxid_FAD_bind_N"/>
</dbReference>
<dbReference type="InterPro" id="IPR051264">
    <property type="entry name" value="FAD-oxidored/transferase_4"/>
</dbReference>
<dbReference type="InterPro" id="IPR016171">
    <property type="entry name" value="Vanillyl_alc_oxidase_C-sub2"/>
</dbReference>
<comment type="cofactor">
    <cofactor evidence="1">
        <name>FAD</name>
        <dbReference type="ChEBI" id="CHEBI:57692"/>
    </cofactor>
</comment>
<evidence type="ECO:0000256" key="3">
    <source>
        <dbReference type="ARBA" id="ARBA00022630"/>
    </source>
</evidence>
<dbReference type="Proteomes" id="UP001320898">
    <property type="component" value="Unassembled WGS sequence"/>
</dbReference>
<reference evidence="6 7" key="1">
    <citation type="submission" date="2022-04" db="EMBL/GenBank/DDBJ databases">
        <authorList>
            <person name="Ye Y.-Q."/>
            <person name="Du Z.-J."/>
        </authorList>
    </citation>
    <scope>NUCLEOTIDE SEQUENCE [LARGE SCALE GENOMIC DNA]</scope>
    <source>
        <strain evidence="6 7">A6E488</strain>
    </source>
</reference>
<evidence type="ECO:0000256" key="4">
    <source>
        <dbReference type="ARBA" id="ARBA00022827"/>
    </source>
</evidence>
<gene>
    <name evidence="6" type="ORF">MUB46_00200</name>
</gene>
<dbReference type="SUPFAM" id="SSF56176">
    <property type="entry name" value="FAD-binding/transporter-associated domain-like"/>
    <property type="match status" value="1"/>
</dbReference>
<dbReference type="GO" id="GO:0071949">
    <property type="term" value="F:FAD binding"/>
    <property type="evidence" value="ECO:0007669"/>
    <property type="project" value="InterPro"/>
</dbReference>
<dbReference type="GO" id="GO:0003824">
    <property type="term" value="F:catalytic activity"/>
    <property type="evidence" value="ECO:0007669"/>
    <property type="project" value="InterPro"/>
</dbReference>
<comment type="similarity">
    <text evidence="2">Belongs to the FAD-binding oxidoreductase/transferase type 4 family.</text>
</comment>
<comment type="caution">
    <text evidence="6">The sequence shown here is derived from an EMBL/GenBank/DDBJ whole genome shotgun (WGS) entry which is preliminary data.</text>
</comment>
<dbReference type="PROSITE" id="PS51387">
    <property type="entry name" value="FAD_PCMH"/>
    <property type="match status" value="1"/>
</dbReference>
<dbReference type="AlphaFoldDB" id="A0AAW5QS23"/>
<evidence type="ECO:0000256" key="2">
    <source>
        <dbReference type="ARBA" id="ARBA00008000"/>
    </source>
</evidence>
<dbReference type="PANTHER" id="PTHR43716:SF2">
    <property type="entry name" value="BLL6224 PROTEIN"/>
    <property type="match status" value="1"/>
</dbReference>
<dbReference type="InterPro" id="IPR016169">
    <property type="entry name" value="FAD-bd_PCMH_sub2"/>
</dbReference>
<sequence length="471" mass="50023">MAHAIAPELIARFAALVGDRYAITDTHEIEPYQRERRDLYRGRAPLVLRPGSVAEVSAILALASETGTAVVPQGGNTGLVGGQIAHDGEIVLSLSRLNAIRSVDPDNDTMTVEAGVVLDDIHKAADSADRLFPLSLGSEGSCQIGGNLSTNAGGTAVLAYGNTRDLVLGLEVVLADGRVWNGLRSLRKDNTGYDLKDLFVGAEGTLGIVTAAVLKLFPKPREMATAFAAVASPAAALALFATARAKAGTQLTACEILPRVGLDFVLRHAEGSRDPMAEPHPWYVLLELSSPLKGADVDAMMQAILEDAFEAGTVRDAAVAASVAQAEAFWQIRLMLSEVQRKEGGSIKNDVSVPVGMVPEMLERGITTVSAMIPGVRPVPFGHIGDGNLHFNFSQPEDMARDDFMAQWGAVTDAIDDIVLALNGSISAEHGIGFMKRNLMEHIKDPVELEMMRAIKATLDPKGILNPGKVV</sequence>
<protein>
    <submittedName>
        <fullName evidence="6">FAD-binding oxidoreductase</fullName>
    </submittedName>
</protein>
<evidence type="ECO:0000256" key="1">
    <source>
        <dbReference type="ARBA" id="ARBA00001974"/>
    </source>
</evidence>
<evidence type="ECO:0000313" key="7">
    <source>
        <dbReference type="Proteomes" id="UP001320898"/>
    </source>
</evidence>
<keyword evidence="4" id="KW-0274">FAD</keyword>
<dbReference type="InterPro" id="IPR016167">
    <property type="entry name" value="FAD-bd_PCMH_sub1"/>
</dbReference>
<dbReference type="EMBL" id="JALIDZ010000001">
    <property type="protein sequence ID" value="MCT8970269.1"/>
    <property type="molecule type" value="Genomic_DNA"/>
</dbReference>
<feature type="domain" description="FAD-binding PCMH-type" evidence="5">
    <location>
        <begin position="40"/>
        <end position="219"/>
    </location>
</feature>
<dbReference type="Gene3D" id="3.30.70.2740">
    <property type="match status" value="1"/>
</dbReference>
<accession>A0AAW5QS23</accession>
<evidence type="ECO:0000313" key="6">
    <source>
        <dbReference type="EMBL" id="MCT8970269.1"/>
    </source>
</evidence>
<dbReference type="Gene3D" id="3.30.465.10">
    <property type="match status" value="1"/>
</dbReference>
<dbReference type="RefSeq" id="WP_261613843.1">
    <property type="nucleotide sequence ID" value="NZ_JALIDZ010000001.1"/>
</dbReference>
<dbReference type="Gene3D" id="3.30.70.2190">
    <property type="match status" value="1"/>
</dbReference>
<dbReference type="GO" id="GO:0022904">
    <property type="term" value="P:respiratory electron transport chain"/>
    <property type="evidence" value="ECO:0007669"/>
    <property type="project" value="TreeGrafter"/>
</dbReference>
<dbReference type="InterPro" id="IPR016166">
    <property type="entry name" value="FAD-bd_PCMH"/>
</dbReference>
<keyword evidence="3" id="KW-0285">Flavoprotein</keyword>